<dbReference type="Gene3D" id="3.90.70.10">
    <property type="entry name" value="Cysteine proteinases"/>
    <property type="match status" value="1"/>
</dbReference>
<evidence type="ECO:0000256" key="1">
    <source>
        <dbReference type="ARBA" id="ARBA00009085"/>
    </source>
</evidence>
<dbReference type="GO" id="GO:0004843">
    <property type="term" value="F:cysteine-type deubiquitinase activity"/>
    <property type="evidence" value="ECO:0007669"/>
    <property type="project" value="UniProtKB-UniRule"/>
</dbReference>
<keyword evidence="3" id="KW-0833">Ubl conjugation pathway</keyword>
<feature type="region of interest" description="Disordered" evidence="4">
    <location>
        <begin position="202"/>
        <end position="222"/>
    </location>
</feature>
<keyword evidence="3" id="KW-0788">Thiol protease</keyword>
<feature type="domain" description="USP" evidence="5">
    <location>
        <begin position="228"/>
        <end position="634"/>
    </location>
</feature>
<dbReference type="PROSITE" id="PS51283">
    <property type="entry name" value="DUSP"/>
    <property type="match status" value="1"/>
</dbReference>
<evidence type="ECO:0000259" key="5">
    <source>
        <dbReference type="PROSITE" id="PS50235"/>
    </source>
</evidence>
<comment type="catalytic activity">
    <reaction evidence="3">
        <text>Thiol-dependent hydrolysis of ester, thioester, amide, peptide and isopeptide bonds formed by the C-terminal Gly of ubiquitin (a 76-residue protein attached to proteins as an intracellular targeting signal).</text>
        <dbReference type="EC" id="3.4.19.12"/>
    </reaction>
</comment>
<evidence type="ECO:0000256" key="2">
    <source>
        <dbReference type="ARBA" id="ARBA00037450"/>
    </source>
</evidence>
<keyword evidence="8" id="KW-1185">Reference proteome</keyword>
<sequence length="651" mass="73266">MPIPYRKSKNSVTRFRFPEEEKRIVSQLTTTSSNDRESSYFLISKTWYTSWERYVEQPSGGGGGAAPRPGPIDNNDIIDTRRLLVEDEDYILVPQRVWNTLLEWYSGGPPIPRTVIYLFLYDARDNDVTEIRVAKQATTGELFNKVCATKGVSHEKARIWDYFNMTKGKRLYPSSNKSLEELGIHAEEDILLEVDGSSEVNDELPLEEEPSGSGVSLSSSTSPGKGLAGLVNMGNTCYMNSALQCLAHTPPILEHFLRDHSKDELAKAFGELLKELWSSGRNAVEPRVFKTKLDKVAPQFSGHNQHDSHELLMSLLVRLHEVSDIVNVCQGQCKSSLVCPVCGKAGSTYESFTCLSLPLPSTLNRTISVTVFYGEGGHLPIRYTVTVPRSGSCSDLIAALSTACSLTDDESLLLAMVYENKIFGYLEDPIESLSVMKDDVHIAAYRMKNQMQKEAGKAKLEMLHGGQGKRPSLSGEKTRQEEVITLYACLEKYLAEEPLELDNMWSCPECKEQRQANKKYDMWKLPDILMFQLIRFKSSKCFTKKIDTFVDFPVEDLLELSKYVNNGKRESYLYELYAVINHLGGIGGVGHYTTYAKLVDDGNKWYHYDDSVVKPVNESEIKSAAAYVLCYRRVESESAEDVSRTDDMDQS</sequence>
<proteinExistence type="inferred from homology"/>
<dbReference type="GO" id="GO:0006508">
    <property type="term" value="P:proteolysis"/>
    <property type="evidence" value="ECO:0007669"/>
    <property type="project" value="UniProtKB-KW"/>
</dbReference>
<dbReference type="CDD" id="cd02674">
    <property type="entry name" value="Peptidase_C19R"/>
    <property type="match status" value="1"/>
</dbReference>
<dbReference type="InterPro" id="IPR018200">
    <property type="entry name" value="USP_CS"/>
</dbReference>
<dbReference type="InterPro" id="IPR028889">
    <property type="entry name" value="USP"/>
</dbReference>
<dbReference type="PROSITE" id="PS00973">
    <property type="entry name" value="USP_2"/>
    <property type="match status" value="1"/>
</dbReference>
<feature type="compositionally biased region" description="Low complexity" evidence="4">
    <location>
        <begin position="211"/>
        <end position="222"/>
    </location>
</feature>
<dbReference type="SUPFAM" id="SSF143791">
    <property type="entry name" value="DUSP-like"/>
    <property type="match status" value="1"/>
</dbReference>
<dbReference type="InterPro" id="IPR038765">
    <property type="entry name" value="Papain-like_cys_pep_sf"/>
</dbReference>
<dbReference type="PROSITE" id="PS00972">
    <property type="entry name" value="USP_1"/>
    <property type="match status" value="1"/>
</dbReference>
<dbReference type="PANTHER" id="PTHR21646">
    <property type="entry name" value="UBIQUITIN CARBOXYL-TERMINAL HYDROLASE"/>
    <property type="match status" value="1"/>
</dbReference>
<dbReference type="InterPro" id="IPR035927">
    <property type="entry name" value="DUSP-like_sf"/>
</dbReference>
<evidence type="ECO:0000256" key="4">
    <source>
        <dbReference type="SAM" id="MobiDB-lite"/>
    </source>
</evidence>
<evidence type="ECO:0000259" key="6">
    <source>
        <dbReference type="PROSITE" id="PS51283"/>
    </source>
</evidence>
<dbReference type="AlphaFoldDB" id="A0ABC8LUP2"/>
<evidence type="ECO:0000256" key="3">
    <source>
        <dbReference type="RuleBase" id="RU366025"/>
    </source>
</evidence>
<dbReference type="PANTHER" id="PTHR21646:SF73">
    <property type="entry name" value="UBIQUITIN CARBOXYL-TERMINAL HYDROLASE"/>
    <property type="match status" value="1"/>
</dbReference>
<dbReference type="Gene3D" id="3.30.2230.10">
    <property type="entry name" value="DUSP-like"/>
    <property type="match status" value="1"/>
</dbReference>
<protein>
    <recommendedName>
        <fullName evidence="3">Ubiquitin carboxyl-terminal hydrolase</fullName>
        <ecNumber evidence="3">3.4.19.12</ecNumber>
    </recommendedName>
</protein>
<dbReference type="InterPro" id="IPR006615">
    <property type="entry name" value="Pept_C19_DUSP"/>
</dbReference>
<evidence type="ECO:0000313" key="7">
    <source>
        <dbReference type="EMBL" id="CAH8387251.1"/>
    </source>
</evidence>
<dbReference type="EMBL" id="CAKOAT010741820">
    <property type="protein sequence ID" value="CAH8387251.1"/>
    <property type="molecule type" value="Genomic_DNA"/>
</dbReference>
<dbReference type="InterPro" id="IPR050185">
    <property type="entry name" value="Ub_carboxyl-term_hydrolase"/>
</dbReference>
<comment type="similarity">
    <text evidence="1 3">Belongs to the peptidase C19 family.</text>
</comment>
<dbReference type="Pfam" id="PF00443">
    <property type="entry name" value="UCH"/>
    <property type="match status" value="1"/>
</dbReference>
<accession>A0ABC8LUP2</accession>
<comment type="caution">
    <text evidence="7">The sequence shown here is derived from an EMBL/GenBank/DDBJ whole genome shotgun (WGS) entry which is preliminary data.</text>
</comment>
<feature type="domain" description="DUSP" evidence="6">
    <location>
        <begin position="16"/>
        <end position="116"/>
    </location>
</feature>
<evidence type="ECO:0000313" key="8">
    <source>
        <dbReference type="Proteomes" id="UP001642260"/>
    </source>
</evidence>
<name>A0ABC8LUP2_ERUVS</name>
<keyword evidence="3" id="KW-0378">Hydrolase</keyword>
<dbReference type="PROSITE" id="PS50235">
    <property type="entry name" value="USP_3"/>
    <property type="match status" value="1"/>
</dbReference>
<organism evidence="7 8">
    <name type="scientific">Eruca vesicaria subsp. sativa</name>
    <name type="common">Garden rocket</name>
    <name type="synonym">Eruca sativa</name>
    <dbReference type="NCBI Taxonomy" id="29727"/>
    <lineage>
        <taxon>Eukaryota</taxon>
        <taxon>Viridiplantae</taxon>
        <taxon>Streptophyta</taxon>
        <taxon>Embryophyta</taxon>
        <taxon>Tracheophyta</taxon>
        <taxon>Spermatophyta</taxon>
        <taxon>Magnoliopsida</taxon>
        <taxon>eudicotyledons</taxon>
        <taxon>Gunneridae</taxon>
        <taxon>Pentapetalae</taxon>
        <taxon>rosids</taxon>
        <taxon>malvids</taxon>
        <taxon>Brassicales</taxon>
        <taxon>Brassicaceae</taxon>
        <taxon>Brassiceae</taxon>
        <taxon>Eruca</taxon>
    </lineage>
</organism>
<comment type="function">
    <text evidence="2 3">Recognizes and hydrolyzes the peptide bond at the C-terminal Gly of ubiquitin. Involved in the processing of poly-ubiquitin precursors as well as that of ubiquitinated proteins.</text>
</comment>
<reference evidence="7 8" key="1">
    <citation type="submission" date="2022-03" db="EMBL/GenBank/DDBJ databases">
        <authorList>
            <person name="Macdonald S."/>
            <person name="Ahmed S."/>
            <person name="Newling K."/>
        </authorList>
    </citation>
    <scope>NUCLEOTIDE SEQUENCE [LARGE SCALE GENOMIC DNA]</scope>
</reference>
<dbReference type="SUPFAM" id="SSF54001">
    <property type="entry name" value="Cysteine proteinases"/>
    <property type="match status" value="1"/>
</dbReference>
<dbReference type="SMART" id="SM00695">
    <property type="entry name" value="DUSP"/>
    <property type="match status" value="1"/>
</dbReference>
<keyword evidence="3" id="KW-0645">Protease</keyword>
<dbReference type="Pfam" id="PF06337">
    <property type="entry name" value="DUSP"/>
    <property type="match status" value="1"/>
</dbReference>
<dbReference type="InterPro" id="IPR001394">
    <property type="entry name" value="Peptidase_C19_UCH"/>
</dbReference>
<gene>
    <name evidence="7" type="ORF">ERUC_LOCUS39734</name>
</gene>
<dbReference type="Proteomes" id="UP001642260">
    <property type="component" value="Unassembled WGS sequence"/>
</dbReference>
<dbReference type="EC" id="3.4.19.12" evidence="3"/>